<dbReference type="InterPro" id="IPR045767">
    <property type="entry name" value="DUF6134"/>
</dbReference>
<evidence type="ECO:0000313" key="3">
    <source>
        <dbReference type="Proteomes" id="UP000246569"/>
    </source>
</evidence>
<keyword evidence="3" id="KW-1185">Reference proteome</keyword>
<proteinExistence type="predicted"/>
<reference evidence="2 3" key="1">
    <citation type="submission" date="2018-05" db="EMBL/GenBank/DDBJ databases">
        <title>Genomic Encyclopedia of Type Strains, Phase IV (KMG-IV): sequencing the most valuable type-strain genomes for metagenomic binning, comparative biology and taxonomic classification.</title>
        <authorList>
            <person name="Goeker M."/>
        </authorList>
    </citation>
    <scope>NUCLEOTIDE SEQUENCE [LARGE SCALE GENOMIC DNA]</scope>
    <source>
        <strain evidence="2 3">DSM 23606</strain>
    </source>
</reference>
<protein>
    <submittedName>
        <fullName evidence="2">Uncharacterized protein</fullName>
    </submittedName>
</protein>
<evidence type="ECO:0000256" key="1">
    <source>
        <dbReference type="SAM" id="SignalP"/>
    </source>
</evidence>
<accession>A0A317MZN4</accession>
<name>A0A317MZN4_9GAMM</name>
<dbReference type="EMBL" id="QGTJ01000001">
    <property type="protein sequence ID" value="PWV65705.1"/>
    <property type="molecule type" value="Genomic_DNA"/>
</dbReference>
<dbReference type="AlphaFoldDB" id="A0A317MZN4"/>
<keyword evidence="1" id="KW-0732">Signal</keyword>
<evidence type="ECO:0000313" key="2">
    <source>
        <dbReference type="EMBL" id="PWV65705.1"/>
    </source>
</evidence>
<feature type="chain" id="PRO_5016255255" evidence="1">
    <location>
        <begin position="27"/>
        <end position="215"/>
    </location>
</feature>
<dbReference type="Pfam" id="PF19630">
    <property type="entry name" value="DUF6134"/>
    <property type="match status" value="1"/>
</dbReference>
<feature type="signal peptide" evidence="1">
    <location>
        <begin position="1"/>
        <end position="26"/>
    </location>
</feature>
<comment type="caution">
    <text evidence="2">The sequence shown here is derived from an EMBL/GenBank/DDBJ whole genome shotgun (WGS) entry which is preliminary data.</text>
</comment>
<gene>
    <name evidence="2" type="ORF">C7443_101190</name>
</gene>
<dbReference type="RefSeq" id="WP_110016702.1">
    <property type="nucleotide sequence ID" value="NZ_QGTJ01000001.1"/>
</dbReference>
<organism evidence="2 3">
    <name type="scientific">Plasticicumulans acidivorans</name>
    <dbReference type="NCBI Taxonomy" id="886464"/>
    <lineage>
        <taxon>Bacteria</taxon>
        <taxon>Pseudomonadati</taxon>
        <taxon>Pseudomonadota</taxon>
        <taxon>Gammaproteobacteria</taxon>
        <taxon>Candidatus Competibacteraceae</taxon>
        <taxon>Plasticicumulans</taxon>
    </lineage>
</organism>
<sequence>MSRVRAALITASPLLLAAVLPLPALAATSTQLDFTVLRNGSEVGHDLIHVARDGEQTHVDIDTHVVVTMAMIPVYRFEHHAHEEWRGQQLVKLDSQTNDDGKKHTLHVSAAAGGLTVDGDGQQSTAPADIVTASLWNPRLTSQHTLLNTLEGTQMPVTVHDAGLEPVEVHGAARNAHHYVLSGGLQRDLWYDASGQLVQVRFKAKDDSEIVYALR</sequence>
<dbReference type="Proteomes" id="UP000246569">
    <property type="component" value="Unassembled WGS sequence"/>
</dbReference>